<comment type="caution">
    <text evidence="1">The sequence shown here is derived from an EMBL/GenBank/DDBJ whole genome shotgun (WGS) entry which is preliminary data.</text>
</comment>
<sequence>MIRSCPEILNHIRKDTFSKSGHILRLSRVFFQESFAASNHMALYPYSPPPPRPPVSGPSALAEGHLQTSHMVLGWGIKGLEGPEGPARVRLVRKGLTGLRVKTGLGGPAAGFICSPVNQISPLAAENPRSASQCGKSRHCPTATGSGLHRGLVLHPRPLGFGHTGLLPLVLEPARPLLAPEPFAGCSFCLTSLSFRLVPGHFLLISLSAHTSPPP</sequence>
<dbReference type="Proteomes" id="UP000593571">
    <property type="component" value="Unassembled WGS sequence"/>
</dbReference>
<accession>A0A7J8H0Q4</accession>
<dbReference type="AlphaFoldDB" id="A0A7J8H0Q4"/>
<dbReference type="EMBL" id="JACASE010000005">
    <property type="protein sequence ID" value="KAF6465748.1"/>
    <property type="molecule type" value="Genomic_DNA"/>
</dbReference>
<gene>
    <name evidence="1" type="ORF">HJG63_011171</name>
</gene>
<reference evidence="1 2" key="1">
    <citation type="journal article" date="2020" name="Nature">
        <title>Six reference-quality genomes reveal evolution of bat adaptations.</title>
        <authorList>
            <person name="Jebb D."/>
            <person name="Huang Z."/>
            <person name="Pippel M."/>
            <person name="Hughes G.M."/>
            <person name="Lavrichenko K."/>
            <person name="Devanna P."/>
            <person name="Winkler S."/>
            <person name="Jermiin L.S."/>
            <person name="Skirmuntt E.C."/>
            <person name="Katzourakis A."/>
            <person name="Burkitt-Gray L."/>
            <person name="Ray D.A."/>
            <person name="Sullivan K.A.M."/>
            <person name="Roscito J.G."/>
            <person name="Kirilenko B.M."/>
            <person name="Davalos L.M."/>
            <person name="Corthals A.P."/>
            <person name="Power M.L."/>
            <person name="Jones G."/>
            <person name="Ransome R.D."/>
            <person name="Dechmann D.K.N."/>
            <person name="Locatelli A.G."/>
            <person name="Puechmaille S.J."/>
            <person name="Fedrigo O."/>
            <person name="Jarvis E.D."/>
            <person name="Hiller M."/>
            <person name="Vernes S.C."/>
            <person name="Myers E.W."/>
            <person name="Teeling E.C."/>
        </authorList>
    </citation>
    <scope>NUCLEOTIDE SEQUENCE [LARGE SCALE GENOMIC DNA]</scope>
    <source>
        <strain evidence="1">MRouAeg1</strain>
        <tissue evidence="1">Muscle</tissue>
    </source>
</reference>
<keyword evidence="2" id="KW-1185">Reference proteome</keyword>
<evidence type="ECO:0000313" key="2">
    <source>
        <dbReference type="Proteomes" id="UP000593571"/>
    </source>
</evidence>
<name>A0A7J8H0Q4_ROUAE</name>
<organism evidence="1 2">
    <name type="scientific">Rousettus aegyptiacus</name>
    <name type="common">Egyptian fruit bat</name>
    <name type="synonym">Pteropus aegyptiacus</name>
    <dbReference type="NCBI Taxonomy" id="9407"/>
    <lineage>
        <taxon>Eukaryota</taxon>
        <taxon>Metazoa</taxon>
        <taxon>Chordata</taxon>
        <taxon>Craniata</taxon>
        <taxon>Vertebrata</taxon>
        <taxon>Euteleostomi</taxon>
        <taxon>Mammalia</taxon>
        <taxon>Eutheria</taxon>
        <taxon>Laurasiatheria</taxon>
        <taxon>Chiroptera</taxon>
        <taxon>Yinpterochiroptera</taxon>
        <taxon>Pteropodoidea</taxon>
        <taxon>Pteropodidae</taxon>
        <taxon>Rousettinae</taxon>
        <taxon>Rousettus</taxon>
    </lineage>
</organism>
<protein>
    <submittedName>
        <fullName evidence="1">Uncharacterized protein</fullName>
    </submittedName>
</protein>
<proteinExistence type="predicted"/>
<evidence type="ECO:0000313" key="1">
    <source>
        <dbReference type="EMBL" id="KAF6465748.1"/>
    </source>
</evidence>